<name>A0A438CZE4_VITVI</name>
<feature type="transmembrane region" description="Helical" evidence="2">
    <location>
        <begin position="34"/>
        <end position="61"/>
    </location>
</feature>
<evidence type="ECO:0000256" key="1">
    <source>
        <dbReference type="SAM" id="MobiDB-lite"/>
    </source>
</evidence>
<keyword evidence="2" id="KW-0472">Membrane</keyword>
<dbReference type="Proteomes" id="UP000288805">
    <property type="component" value="Unassembled WGS sequence"/>
</dbReference>
<keyword evidence="2" id="KW-0812">Transmembrane</keyword>
<organism evidence="3 4">
    <name type="scientific">Vitis vinifera</name>
    <name type="common">Grape</name>
    <dbReference type="NCBI Taxonomy" id="29760"/>
    <lineage>
        <taxon>Eukaryota</taxon>
        <taxon>Viridiplantae</taxon>
        <taxon>Streptophyta</taxon>
        <taxon>Embryophyta</taxon>
        <taxon>Tracheophyta</taxon>
        <taxon>Spermatophyta</taxon>
        <taxon>Magnoliopsida</taxon>
        <taxon>eudicotyledons</taxon>
        <taxon>Gunneridae</taxon>
        <taxon>Pentapetalae</taxon>
        <taxon>rosids</taxon>
        <taxon>Vitales</taxon>
        <taxon>Vitaceae</taxon>
        <taxon>Viteae</taxon>
        <taxon>Vitis</taxon>
    </lineage>
</organism>
<sequence>MEGTVRKNEGSPAHKRRQNSDFKQSRLFKEKRKLIQILLAIFVDSSEILDFWIICSIPILLHWESSKQGKMEQNLVSYQSSTVGSHRPRGLRLKKGLQLAMALAVCIWLLYHIKETSNHDMHRPNQLVKEHGTVLLGRKWKVGLVDGGDPESENGKGLREVEGKEDGGVEDGSDESEIGGGVHGFRDENGVPPDGFELVNSTPYERRQYDQAQASDYSSRDVSQ</sequence>
<accession>A0A438CZE4</accession>
<reference evidence="3 4" key="1">
    <citation type="journal article" date="2018" name="PLoS Genet.">
        <title>Population sequencing reveals clonal diversity and ancestral inbreeding in the grapevine cultivar Chardonnay.</title>
        <authorList>
            <person name="Roach M.J."/>
            <person name="Johnson D.L."/>
            <person name="Bohlmann J."/>
            <person name="van Vuuren H.J."/>
            <person name="Jones S.J."/>
            <person name="Pretorius I.S."/>
            <person name="Schmidt S.A."/>
            <person name="Borneman A.R."/>
        </authorList>
    </citation>
    <scope>NUCLEOTIDE SEQUENCE [LARGE SCALE GENOMIC DNA]</scope>
    <source>
        <strain evidence="4">cv. Chardonnay</strain>
        <tissue evidence="3">Leaf</tissue>
    </source>
</reference>
<keyword evidence="2" id="KW-1133">Transmembrane helix</keyword>
<dbReference type="EMBL" id="QGNW01001887">
    <property type="protein sequence ID" value="RVW28561.1"/>
    <property type="molecule type" value="Genomic_DNA"/>
</dbReference>
<gene>
    <name evidence="3" type="ORF">CK203_100186</name>
</gene>
<evidence type="ECO:0000313" key="4">
    <source>
        <dbReference type="Proteomes" id="UP000288805"/>
    </source>
</evidence>
<comment type="caution">
    <text evidence="3">The sequence shown here is derived from an EMBL/GenBank/DDBJ whole genome shotgun (WGS) entry which is preliminary data.</text>
</comment>
<protein>
    <submittedName>
        <fullName evidence="3">Uncharacterized protein</fullName>
    </submittedName>
</protein>
<feature type="region of interest" description="Disordered" evidence="1">
    <location>
        <begin position="1"/>
        <end position="23"/>
    </location>
</feature>
<feature type="region of interest" description="Disordered" evidence="1">
    <location>
        <begin position="145"/>
        <end position="224"/>
    </location>
</feature>
<feature type="compositionally biased region" description="Polar residues" evidence="1">
    <location>
        <begin position="210"/>
        <end position="224"/>
    </location>
</feature>
<feature type="transmembrane region" description="Helical" evidence="2">
    <location>
        <begin position="96"/>
        <end position="113"/>
    </location>
</feature>
<feature type="compositionally biased region" description="Acidic residues" evidence="1">
    <location>
        <begin position="168"/>
        <end position="177"/>
    </location>
</feature>
<feature type="compositionally biased region" description="Basic and acidic residues" evidence="1">
    <location>
        <begin position="153"/>
        <end position="167"/>
    </location>
</feature>
<evidence type="ECO:0000256" key="2">
    <source>
        <dbReference type="SAM" id="Phobius"/>
    </source>
</evidence>
<proteinExistence type="predicted"/>
<evidence type="ECO:0000313" key="3">
    <source>
        <dbReference type="EMBL" id="RVW28561.1"/>
    </source>
</evidence>
<dbReference type="AlphaFoldDB" id="A0A438CZE4"/>